<keyword evidence="2" id="KW-1185">Reference proteome</keyword>
<reference evidence="2" key="1">
    <citation type="journal article" date="2019" name="Int. J. Syst. Evol. Microbiol.">
        <title>The Global Catalogue of Microorganisms (GCM) 10K type strain sequencing project: providing services to taxonomists for standard genome sequencing and annotation.</title>
        <authorList>
            <consortium name="The Broad Institute Genomics Platform"/>
            <consortium name="The Broad Institute Genome Sequencing Center for Infectious Disease"/>
            <person name="Wu L."/>
            <person name="Ma J."/>
        </authorList>
    </citation>
    <scope>NUCLEOTIDE SEQUENCE [LARGE SCALE GENOMIC DNA]</scope>
    <source>
        <strain evidence="2">XZYJ18</strain>
    </source>
</reference>
<evidence type="ECO:0000313" key="2">
    <source>
        <dbReference type="Proteomes" id="UP001595923"/>
    </source>
</evidence>
<dbReference type="PANTHER" id="PTHR34613">
    <property type="entry name" value="SLL0800 PROTEIN"/>
    <property type="match status" value="1"/>
</dbReference>
<evidence type="ECO:0008006" key="3">
    <source>
        <dbReference type="Google" id="ProtNLM"/>
    </source>
</evidence>
<evidence type="ECO:0000313" key="1">
    <source>
        <dbReference type="EMBL" id="MFC4561944.1"/>
    </source>
</evidence>
<dbReference type="EMBL" id="JBHSFQ010000006">
    <property type="protein sequence ID" value="MFC4561944.1"/>
    <property type="molecule type" value="Genomic_DNA"/>
</dbReference>
<gene>
    <name evidence="1" type="ORF">ACFO4E_08760</name>
</gene>
<comment type="caution">
    <text evidence="1">The sequence shown here is derived from an EMBL/GenBank/DDBJ whole genome shotgun (WGS) entry which is preliminary data.</text>
</comment>
<name>A0ABV9DSR7_9ACTN</name>
<protein>
    <recommendedName>
        <fullName evidence="3">DUF4365 domain-containing protein</fullName>
    </recommendedName>
</protein>
<dbReference type="RefSeq" id="WP_378572705.1">
    <property type="nucleotide sequence ID" value="NZ_JBHSFQ010000006.1"/>
</dbReference>
<organism evidence="1 2">
    <name type="scientific">Nocardiopsis mangrovi</name>
    <dbReference type="NCBI Taxonomy" id="1179818"/>
    <lineage>
        <taxon>Bacteria</taxon>
        <taxon>Bacillati</taxon>
        <taxon>Actinomycetota</taxon>
        <taxon>Actinomycetes</taxon>
        <taxon>Streptosporangiales</taxon>
        <taxon>Nocardiopsidaceae</taxon>
        <taxon>Nocardiopsis</taxon>
    </lineage>
</organism>
<proteinExistence type="predicted"/>
<dbReference type="Proteomes" id="UP001595923">
    <property type="component" value="Unassembled WGS sequence"/>
</dbReference>
<sequence length="287" mass="31939">MPSQEHEWLIQLFHNRPTLAPLLLNEAGALVPEFSEARLDSADLTDTTPTEYRADAVVTLVKDDEVMSVVVEVQRGRDPNKRWSWPVYQTTLRARKRSPVALLTVCPDDATADWCRTPIPMGHPGFVFTPLVVSPRNMPVLTQAEADEAPELAALSAMAHSSDQRVVEVFFNSLRKIPPELQQNYTDFVHAALPEAARKYLEELMATGTYTYQSDFAKKYYGAGHSDGEALGEAKSIVAVLTERGIEVPEPARARIMDCKDTYLLGLWLRQAVIAGSLDDLDLDLES</sequence>
<dbReference type="PANTHER" id="PTHR34613:SF1">
    <property type="entry name" value="SLL6017 PROTEIN"/>
    <property type="match status" value="1"/>
</dbReference>
<accession>A0ABV9DSR7</accession>